<dbReference type="EMBL" id="CM055092">
    <property type="protein sequence ID" value="KAJ7570946.1"/>
    <property type="molecule type" value="Genomic_DNA"/>
</dbReference>
<sequence length="565" mass="63999">MEVIMSDIAGNVEEATLKFAPDSRMQWLKGKVCIALDISDSVFDAFLKDEAARSCLTGFLDASELCLVFFTEESRSGLEDGSLERLKTENGASSADANIEVEQRGVKVLHACTNHFADDRTFRTVMYFVKLETGRIKPEQVDRTVEYGVLPLGPSLSTLEQLLFQLFIPALARDGAPGEASFWASEDANIMEHTGSELLSSMRRFSLQVLSANQLLTGDAQLFIPAVSSESLQKAEVDYELVLQLETVVTDWVQAIDIVIRQETEKDILENNPLVELEFWRERSNALSRLYEQLNFYTAKKVLAVMEAGSTNLDLLGSFKTRFAELAKMFREAKDNVKFLTTMERHFKTIKVGPLPRVLEIISPMMNALRMVWIISRYYSDDAHMASLMERIACQIVEKVRGEINLKIIFNIPANDASFKINTAKSVLEAWSKVYLEVREHIEVVGRDPRWEFDRIRLFEQTGYMACICTDLLHILEVYYDFHNFLGPELKAVTGDSQGIDSVVQKVAAMVEPLEKLPFDIFDKSYALQWSATVSNFNTEKDIIEHLTKAFIDTSFKKLRSAEGT</sequence>
<dbReference type="Proteomes" id="UP001162992">
    <property type="component" value="Chromosome 1"/>
</dbReference>
<keyword evidence="2" id="KW-1185">Reference proteome</keyword>
<organism evidence="1 2">
    <name type="scientific">Diphasiastrum complanatum</name>
    <name type="common">Issler's clubmoss</name>
    <name type="synonym">Lycopodium complanatum</name>
    <dbReference type="NCBI Taxonomy" id="34168"/>
    <lineage>
        <taxon>Eukaryota</taxon>
        <taxon>Viridiplantae</taxon>
        <taxon>Streptophyta</taxon>
        <taxon>Embryophyta</taxon>
        <taxon>Tracheophyta</taxon>
        <taxon>Lycopodiopsida</taxon>
        <taxon>Lycopodiales</taxon>
        <taxon>Lycopodiaceae</taxon>
        <taxon>Lycopodioideae</taxon>
        <taxon>Diphasiastrum</taxon>
    </lineage>
</organism>
<accession>A0ACC2EWV5</accession>
<name>A0ACC2EWV5_DIPCM</name>
<comment type="caution">
    <text evidence="1">The sequence shown here is derived from an EMBL/GenBank/DDBJ whole genome shotgun (WGS) entry which is preliminary data.</text>
</comment>
<gene>
    <name evidence="1" type="ORF">O6H91_01G141400</name>
</gene>
<proteinExistence type="predicted"/>
<reference evidence="2" key="1">
    <citation type="journal article" date="2024" name="Proc. Natl. Acad. Sci. U.S.A.">
        <title>Extraordinary preservation of gene collinearity over three hundred million years revealed in homosporous lycophytes.</title>
        <authorList>
            <person name="Li C."/>
            <person name="Wickell D."/>
            <person name="Kuo L.Y."/>
            <person name="Chen X."/>
            <person name="Nie B."/>
            <person name="Liao X."/>
            <person name="Peng D."/>
            <person name="Ji J."/>
            <person name="Jenkins J."/>
            <person name="Williams M."/>
            <person name="Shu S."/>
            <person name="Plott C."/>
            <person name="Barry K."/>
            <person name="Rajasekar S."/>
            <person name="Grimwood J."/>
            <person name="Han X."/>
            <person name="Sun S."/>
            <person name="Hou Z."/>
            <person name="He W."/>
            <person name="Dai G."/>
            <person name="Sun C."/>
            <person name="Schmutz J."/>
            <person name="Leebens-Mack J.H."/>
            <person name="Li F.W."/>
            <person name="Wang L."/>
        </authorList>
    </citation>
    <scope>NUCLEOTIDE SEQUENCE [LARGE SCALE GENOMIC DNA]</scope>
    <source>
        <strain evidence="2">cv. PW_Plant_1</strain>
    </source>
</reference>
<evidence type="ECO:0000313" key="2">
    <source>
        <dbReference type="Proteomes" id="UP001162992"/>
    </source>
</evidence>
<protein>
    <submittedName>
        <fullName evidence="1">Uncharacterized protein</fullName>
    </submittedName>
</protein>
<evidence type="ECO:0000313" key="1">
    <source>
        <dbReference type="EMBL" id="KAJ7570946.1"/>
    </source>
</evidence>